<dbReference type="Proteomes" id="UP001432014">
    <property type="component" value="Chromosome"/>
</dbReference>
<accession>A0ABZ1WLU0</accession>
<organism evidence="1 2">
    <name type="scientific">Kitasatospora herbaricolor</name>
    <dbReference type="NCBI Taxonomy" id="68217"/>
    <lineage>
        <taxon>Bacteria</taxon>
        <taxon>Bacillati</taxon>
        <taxon>Actinomycetota</taxon>
        <taxon>Actinomycetes</taxon>
        <taxon>Kitasatosporales</taxon>
        <taxon>Streptomycetaceae</taxon>
        <taxon>Kitasatospora</taxon>
    </lineage>
</organism>
<evidence type="ECO:0000313" key="2">
    <source>
        <dbReference type="Proteomes" id="UP001432014"/>
    </source>
</evidence>
<reference evidence="1 2" key="1">
    <citation type="submission" date="2022-10" db="EMBL/GenBank/DDBJ databases">
        <title>The complete genomes of actinobacterial strains from the NBC collection.</title>
        <authorList>
            <person name="Joergensen T.S."/>
            <person name="Alvarez Arevalo M."/>
            <person name="Sterndorff E.B."/>
            <person name="Faurdal D."/>
            <person name="Vuksanovic O."/>
            <person name="Mourched A.-S."/>
            <person name="Charusanti P."/>
            <person name="Shaw S."/>
            <person name="Blin K."/>
            <person name="Weber T."/>
        </authorList>
    </citation>
    <scope>NUCLEOTIDE SEQUENCE [LARGE SCALE GENOMIC DNA]</scope>
    <source>
        <strain evidence="1 2">NBC_01247</strain>
    </source>
</reference>
<name>A0ABZ1WLU0_9ACTN</name>
<dbReference type="EMBL" id="CP108482">
    <property type="protein sequence ID" value="WUS61853.1"/>
    <property type="molecule type" value="Genomic_DNA"/>
</dbReference>
<evidence type="ECO:0000313" key="1">
    <source>
        <dbReference type="EMBL" id="WUS61853.1"/>
    </source>
</evidence>
<keyword evidence="2" id="KW-1185">Reference proteome</keyword>
<dbReference type="RefSeq" id="WP_329501456.1">
    <property type="nucleotide sequence ID" value="NZ_CP108460.1"/>
</dbReference>
<sequence>MRTCGRLAPGLVPLAVAGAAAGILNPIVSTVLLVPPPCAAG</sequence>
<gene>
    <name evidence="1" type="ORF">OG469_02325</name>
</gene>
<proteinExistence type="predicted"/>
<protein>
    <submittedName>
        <fullName evidence="1">Uncharacterized protein</fullName>
    </submittedName>
</protein>